<feature type="transmembrane region" description="Helical" evidence="1">
    <location>
        <begin position="280"/>
        <end position="299"/>
    </location>
</feature>
<evidence type="ECO:0000313" key="2">
    <source>
        <dbReference type="EMBL" id="SOE00419.1"/>
    </source>
</evidence>
<reference evidence="3" key="1">
    <citation type="submission" date="2017-09" db="EMBL/GenBank/DDBJ databases">
        <authorList>
            <person name="Varghese N."/>
            <person name="Submissions S."/>
        </authorList>
    </citation>
    <scope>NUCLEOTIDE SEQUENCE [LARGE SCALE GENOMIC DNA]</scope>
    <source>
        <strain evidence="3">DSM 44270</strain>
    </source>
</reference>
<evidence type="ECO:0000313" key="3">
    <source>
        <dbReference type="Proteomes" id="UP000219482"/>
    </source>
</evidence>
<keyword evidence="1" id="KW-0472">Membrane</keyword>
<accession>A0A286GZ91</accession>
<dbReference type="OrthoDB" id="9812433at2"/>
<dbReference type="RefSeq" id="WP_097184324.1">
    <property type="nucleotide sequence ID" value="NZ_OCNK01000003.1"/>
</dbReference>
<keyword evidence="1" id="KW-1133">Transmembrane helix</keyword>
<gene>
    <name evidence="2" type="ORF">SAMN06272739_2584</name>
</gene>
<feature type="transmembrane region" description="Helical" evidence="1">
    <location>
        <begin position="88"/>
        <end position="107"/>
    </location>
</feature>
<dbReference type="AlphaFoldDB" id="A0A286GZ91"/>
<evidence type="ECO:0008006" key="4">
    <source>
        <dbReference type="Google" id="ProtNLM"/>
    </source>
</evidence>
<dbReference type="EMBL" id="OCNK01000003">
    <property type="protein sequence ID" value="SOE00419.1"/>
    <property type="molecule type" value="Genomic_DNA"/>
</dbReference>
<organism evidence="2 3">
    <name type="scientific">Blastococcus haudaquaticus</name>
    <dbReference type="NCBI Taxonomy" id="1938745"/>
    <lineage>
        <taxon>Bacteria</taxon>
        <taxon>Bacillati</taxon>
        <taxon>Actinomycetota</taxon>
        <taxon>Actinomycetes</taxon>
        <taxon>Geodermatophilales</taxon>
        <taxon>Geodermatophilaceae</taxon>
        <taxon>Blastococcus</taxon>
    </lineage>
</organism>
<feature type="transmembrane region" description="Helical" evidence="1">
    <location>
        <begin position="113"/>
        <end position="132"/>
    </location>
</feature>
<keyword evidence="1" id="KW-0812">Transmembrane</keyword>
<feature type="transmembrane region" description="Helical" evidence="1">
    <location>
        <begin position="161"/>
        <end position="186"/>
    </location>
</feature>
<feature type="transmembrane region" description="Helical" evidence="1">
    <location>
        <begin position="25"/>
        <end position="44"/>
    </location>
</feature>
<sequence length="385" mass="41117">MNRLSASLDRLRRTPSGPVEGLGDLYVAAVVALLPMIVVARALLPDRYSYDSNTIASIARREYHPFEDTSYLYVGRLYEFLGAADRPWLAALIGSSFAAMALYPALLGARGPVTLRAGFLVGLYVVTVSAYLGQYSKEVWVLPVVFVVLVAGRGLRGELAIVAAALTYAYFFRTYWALILVVYVGLRIVTSSALRRRRVVGSVVGVVVGVTVLAPVALGESIQTYRQSVNLDRVLNPDATTLIAPPELGANPIADSIENVVALVELAVPVPLAALGSPQYLVFAVVIVAMWALFARSAVWGPGRLLDGGPARDADPKLLRAALFAIAVLTTQCLFEPDYGSYLKHLTPVMPLLIAVALRSASRPAADARAEAARPAPGSVGSARE</sequence>
<name>A0A286GZ91_9ACTN</name>
<keyword evidence="3" id="KW-1185">Reference proteome</keyword>
<protein>
    <recommendedName>
        <fullName evidence="4">Dolichyl-phosphate-mannose-protein mannosyltransferase</fullName>
    </recommendedName>
</protein>
<feature type="transmembrane region" description="Helical" evidence="1">
    <location>
        <begin position="198"/>
        <end position="218"/>
    </location>
</feature>
<evidence type="ECO:0000256" key="1">
    <source>
        <dbReference type="SAM" id="Phobius"/>
    </source>
</evidence>
<proteinExistence type="predicted"/>
<dbReference type="Proteomes" id="UP000219482">
    <property type="component" value="Unassembled WGS sequence"/>
</dbReference>